<name>A0A8T2SUU8_CERRI</name>
<comment type="caution">
    <text evidence="4">The sequence shown here is derived from an EMBL/GenBank/DDBJ whole genome shotgun (WGS) entry which is preliminary data.</text>
</comment>
<proteinExistence type="predicted"/>
<gene>
    <name evidence="4" type="ORF">KP509_17G065300</name>
</gene>
<dbReference type="InterPro" id="IPR011990">
    <property type="entry name" value="TPR-like_helical_dom_sf"/>
</dbReference>
<feature type="domain" description="PROP1-like PPR" evidence="3">
    <location>
        <begin position="213"/>
        <end position="375"/>
    </location>
</feature>
<dbReference type="InterPro" id="IPR033443">
    <property type="entry name" value="PROP1-like_PPR_dom"/>
</dbReference>
<dbReference type="EMBL" id="CM035422">
    <property type="protein sequence ID" value="KAH7373618.1"/>
    <property type="molecule type" value="Genomic_DNA"/>
</dbReference>
<dbReference type="Pfam" id="PF13812">
    <property type="entry name" value="PPR_3"/>
    <property type="match status" value="1"/>
</dbReference>
<dbReference type="InterPro" id="IPR002885">
    <property type="entry name" value="PPR_rpt"/>
</dbReference>
<dbReference type="GO" id="GO:0003729">
    <property type="term" value="F:mRNA binding"/>
    <property type="evidence" value="ECO:0007669"/>
    <property type="project" value="UniProtKB-ARBA"/>
</dbReference>
<evidence type="ECO:0000313" key="5">
    <source>
        <dbReference type="Proteomes" id="UP000825935"/>
    </source>
</evidence>
<keyword evidence="5" id="KW-1185">Reference proteome</keyword>
<evidence type="ECO:0000259" key="3">
    <source>
        <dbReference type="Pfam" id="PF17177"/>
    </source>
</evidence>
<organism evidence="4 5">
    <name type="scientific">Ceratopteris richardii</name>
    <name type="common">Triangle waterfern</name>
    <dbReference type="NCBI Taxonomy" id="49495"/>
    <lineage>
        <taxon>Eukaryota</taxon>
        <taxon>Viridiplantae</taxon>
        <taxon>Streptophyta</taxon>
        <taxon>Embryophyta</taxon>
        <taxon>Tracheophyta</taxon>
        <taxon>Polypodiopsida</taxon>
        <taxon>Polypodiidae</taxon>
        <taxon>Polypodiales</taxon>
        <taxon>Pteridineae</taxon>
        <taxon>Pteridaceae</taxon>
        <taxon>Parkerioideae</taxon>
        <taxon>Ceratopteris</taxon>
    </lineage>
</organism>
<dbReference type="PANTHER" id="PTHR45717">
    <property type="entry name" value="OS12G0527900 PROTEIN"/>
    <property type="match status" value="1"/>
</dbReference>
<evidence type="ECO:0000256" key="1">
    <source>
        <dbReference type="ARBA" id="ARBA00022737"/>
    </source>
</evidence>
<dbReference type="OrthoDB" id="1890565at2759"/>
<dbReference type="PANTHER" id="PTHR45717:SF15">
    <property type="entry name" value="AGL218WP"/>
    <property type="match status" value="1"/>
</dbReference>
<dbReference type="PROSITE" id="PS51375">
    <property type="entry name" value="PPR"/>
    <property type="match status" value="4"/>
</dbReference>
<feature type="repeat" description="PPR" evidence="2">
    <location>
        <begin position="138"/>
        <end position="172"/>
    </location>
</feature>
<keyword evidence="1" id="KW-0677">Repeat</keyword>
<feature type="repeat" description="PPR" evidence="2">
    <location>
        <begin position="242"/>
        <end position="276"/>
    </location>
</feature>
<evidence type="ECO:0000256" key="2">
    <source>
        <dbReference type="PROSITE-ProRule" id="PRU00708"/>
    </source>
</evidence>
<dbReference type="Proteomes" id="UP000825935">
    <property type="component" value="Chromosome 17"/>
</dbReference>
<dbReference type="OMA" id="RGRCELY"/>
<dbReference type="GO" id="GO:0005739">
    <property type="term" value="C:mitochondrion"/>
    <property type="evidence" value="ECO:0007669"/>
    <property type="project" value="TreeGrafter"/>
</dbReference>
<dbReference type="Gene3D" id="1.25.40.10">
    <property type="entry name" value="Tetratricopeptide repeat domain"/>
    <property type="match status" value="2"/>
</dbReference>
<sequence>MDYGIRVELIAKVQGASRAADYFATIPKAFQTAMVYSILLTAYVEQNKEKEALKLLQKVEKLGLGHQTYMYNQLLYLYKKNGVIAGVAEVLKTMEEKRVEPNIYTYNLILDVRARKGDICGMEKVWDQIKANDALEADAATYSILAKGYMIAGRFDKAEKMAEKIGQSPFSKKRIVHLMLLRLYGDLGKEDQLDKIWNSLCQGPRIGRADYVTMIRSLGKIGSIERAEDLFDEMEEKIGNLTVHNYNSLLSVYARAGKVQRGEHLMKKMAKAKLQPNTGTYHELVQMYLKAGQEQKAMEILEKRSTGRFSKNRLLYSTYQAALECFAEKGNVKEAEKVVRDLKLAGYSCAYRSYIVLLKAYENGFMSPYGFLDRLQSDKVIPNNEIRQKLKKLEGT</sequence>
<dbReference type="NCBIfam" id="TIGR00756">
    <property type="entry name" value="PPR"/>
    <property type="match status" value="2"/>
</dbReference>
<dbReference type="AlphaFoldDB" id="A0A8T2SUU8"/>
<evidence type="ECO:0000313" key="4">
    <source>
        <dbReference type="EMBL" id="KAH7373618.1"/>
    </source>
</evidence>
<dbReference type="Pfam" id="PF17177">
    <property type="entry name" value="PPR_long"/>
    <property type="match status" value="1"/>
</dbReference>
<feature type="repeat" description="PPR" evidence="2">
    <location>
        <begin position="67"/>
        <end position="101"/>
    </location>
</feature>
<feature type="repeat" description="PPR" evidence="2">
    <location>
        <begin position="207"/>
        <end position="237"/>
    </location>
</feature>
<reference evidence="4" key="1">
    <citation type="submission" date="2021-08" db="EMBL/GenBank/DDBJ databases">
        <title>WGS assembly of Ceratopteris richardii.</title>
        <authorList>
            <person name="Marchant D.B."/>
            <person name="Chen G."/>
            <person name="Jenkins J."/>
            <person name="Shu S."/>
            <person name="Leebens-Mack J."/>
            <person name="Grimwood J."/>
            <person name="Schmutz J."/>
            <person name="Soltis P."/>
            <person name="Soltis D."/>
            <person name="Chen Z.-H."/>
        </authorList>
    </citation>
    <scope>NUCLEOTIDE SEQUENCE</scope>
    <source>
        <strain evidence="4">Whitten #5841</strain>
        <tissue evidence="4">Leaf</tissue>
    </source>
</reference>
<dbReference type="Pfam" id="PF01535">
    <property type="entry name" value="PPR"/>
    <property type="match status" value="1"/>
</dbReference>
<accession>A0A8T2SUU8</accession>
<protein>
    <recommendedName>
        <fullName evidence="3">PROP1-like PPR domain-containing protein</fullName>
    </recommendedName>
</protein>